<proteinExistence type="predicted"/>
<reference evidence="1 2" key="1">
    <citation type="submission" date="2019-03" db="EMBL/GenBank/DDBJ databases">
        <title>Single cell metagenomics reveals metabolic interactions within the superorganism composed of flagellate Streblomastix strix and complex community of Bacteroidetes bacteria on its surface.</title>
        <authorList>
            <person name="Treitli S.C."/>
            <person name="Kolisko M."/>
            <person name="Husnik F."/>
            <person name="Keeling P."/>
            <person name="Hampl V."/>
        </authorList>
    </citation>
    <scope>NUCLEOTIDE SEQUENCE [LARGE SCALE GENOMIC DNA]</scope>
    <source>
        <strain evidence="1">St1</strain>
    </source>
</reference>
<sequence length="44" mass="4988">MALAVAKTYAATNLDFVDCLLIGYEKIKNYSVFSFDKALNKRLK</sequence>
<evidence type="ECO:0000313" key="2">
    <source>
        <dbReference type="Proteomes" id="UP000324575"/>
    </source>
</evidence>
<name>A0A5M8NS44_9BACT</name>
<protein>
    <recommendedName>
        <fullName evidence="3">PIN domain-containing protein</fullName>
    </recommendedName>
</protein>
<accession>A0A5M8NS44</accession>
<organism evidence="1 2">
    <name type="scientific">Candidatus Ordinivivax streblomastigis</name>
    <dbReference type="NCBI Taxonomy" id="2540710"/>
    <lineage>
        <taxon>Bacteria</taxon>
        <taxon>Pseudomonadati</taxon>
        <taxon>Bacteroidota</taxon>
        <taxon>Bacteroidia</taxon>
        <taxon>Bacteroidales</taxon>
        <taxon>Candidatus Ordinivivax</taxon>
    </lineage>
</organism>
<dbReference type="Proteomes" id="UP000324575">
    <property type="component" value="Unassembled WGS sequence"/>
</dbReference>
<comment type="caution">
    <text evidence="1">The sequence shown here is derived from an EMBL/GenBank/DDBJ whole genome shotgun (WGS) entry which is preliminary data.</text>
</comment>
<gene>
    <name evidence="1" type="ORF">EZS26_004027</name>
</gene>
<dbReference type="AlphaFoldDB" id="A0A5M8NS44"/>
<evidence type="ECO:0000313" key="1">
    <source>
        <dbReference type="EMBL" id="KAA6299836.1"/>
    </source>
</evidence>
<evidence type="ECO:0008006" key="3">
    <source>
        <dbReference type="Google" id="ProtNLM"/>
    </source>
</evidence>
<dbReference type="EMBL" id="SNRX01000216">
    <property type="protein sequence ID" value="KAA6299836.1"/>
    <property type="molecule type" value="Genomic_DNA"/>
</dbReference>